<evidence type="ECO:0000256" key="8">
    <source>
        <dbReference type="SAM" id="MobiDB-lite"/>
    </source>
</evidence>
<feature type="transmembrane region" description="Helical" evidence="7">
    <location>
        <begin position="60"/>
        <end position="80"/>
    </location>
</feature>
<gene>
    <name evidence="10" type="ORF">ACFPK8_10370</name>
</gene>
<evidence type="ECO:0000256" key="4">
    <source>
        <dbReference type="ARBA" id="ARBA00022692"/>
    </source>
</evidence>
<accession>A0ABW0FH04</accession>
<keyword evidence="6 7" id="KW-0472">Membrane</keyword>
<name>A0ABW0FH04_9MICO</name>
<dbReference type="GeneID" id="303297102"/>
<sequence>MLENSSARPAQPASGPAEPGADATGTAAAEAAPTGTAATGSADDRSSGRGRRGGVPWGSVLRNVALVVAVLAMIWLALNVRLPSLDELRAEFAELGAWGPLAFIGLYAVVALTPIPVTIMAVAGGMLFGLPLGTVLSMIGVVLGCWGGYWIARGLGRETVMKGLGSHADMVEDQLENGGFYAVCTLRLMPGIPYWPVNYGSGALGITSRDFLIATALSALPGQISLIAIGSFLANPGIGHGIAVVISWIIVIILTLMSYRRWRATRTADA</sequence>
<evidence type="ECO:0000256" key="2">
    <source>
        <dbReference type="ARBA" id="ARBA00008640"/>
    </source>
</evidence>
<evidence type="ECO:0000313" key="11">
    <source>
        <dbReference type="Proteomes" id="UP001595937"/>
    </source>
</evidence>
<dbReference type="EMBL" id="JBHSLN010000023">
    <property type="protein sequence ID" value="MFC5297915.1"/>
    <property type="molecule type" value="Genomic_DNA"/>
</dbReference>
<keyword evidence="4 7" id="KW-0812">Transmembrane</keyword>
<comment type="caution">
    <text evidence="10">The sequence shown here is derived from an EMBL/GenBank/DDBJ whole genome shotgun (WGS) entry which is preliminary data.</text>
</comment>
<dbReference type="Proteomes" id="UP001595937">
    <property type="component" value="Unassembled WGS sequence"/>
</dbReference>
<feature type="transmembrane region" description="Helical" evidence="7">
    <location>
        <begin position="238"/>
        <end position="257"/>
    </location>
</feature>
<keyword evidence="5 7" id="KW-1133">Transmembrane helix</keyword>
<feature type="region of interest" description="Disordered" evidence="8">
    <location>
        <begin position="1"/>
        <end position="52"/>
    </location>
</feature>
<evidence type="ECO:0000256" key="5">
    <source>
        <dbReference type="ARBA" id="ARBA00022989"/>
    </source>
</evidence>
<dbReference type="InterPro" id="IPR032816">
    <property type="entry name" value="VTT_dom"/>
</dbReference>
<dbReference type="InterPro" id="IPR015414">
    <property type="entry name" value="TMEM64"/>
</dbReference>
<protein>
    <recommendedName>
        <fullName evidence="7">TVP38/TMEM64 family membrane protein</fullName>
    </recommendedName>
</protein>
<dbReference type="RefSeq" id="WP_226850432.1">
    <property type="nucleotide sequence ID" value="NZ_BAAAIR010000034.1"/>
</dbReference>
<feature type="domain" description="VTT" evidence="9">
    <location>
        <begin position="115"/>
        <end position="231"/>
    </location>
</feature>
<keyword evidence="3 7" id="KW-1003">Cell membrane</keyword>
<evidence type="ECO:0000256" key="1">
    <source>
        <dbReference type="ARBA" id="ARBA00004651"/>
    </source>
</evidence>
<proteinExistence type="inferred from homology"/>
<evidence type="ECO:0000256" key="7">
    <source>
        <dbReference type="RuleBase" id="RU366058"/>
    </source>
</evidence>
<feature type="transmembrane region" description="Helical" evidence="7">
    <location>
        <begin position="101"/>
        <end position="122"/>
    </location>
</feature>
<feature type="transmembrane region" description="Helical" evidence="7">
    <location>
        <begin position="211"/>
        <end position="232"/>
    </location>
</feature>
<evidence type="ECO:0000259" key="9">
    <source>
        <dbReference type="Pfam" id="PF09335"/>
    </source>
</evidence>
<dbReference type="Pfam" id="PF09335">
    <property type="entry name" value="VTT_dom"/>
    <property type="match status" value="1"/>
</dbReference>
<dbReference type="PANTHER" id="PTHR12677">
    <property type="entry name" value="GOLGI APPARATUS MEMBRANE PROTEIN TVP38-RELATED"/>
    <property type="match status" value="1"/>
</dbReference>
<dbReference type="PANTHER" id="PTHR12677:SF59">
    <property type="entry name" value="GOLGI APPARATUS MEMBRANE PROTEIN TVP38-RELATED"/>
    <property type="match status" value="1"/>
</dbReference>
<evidence type="ECO:0000313" key="10">
    <source>
        <dbReference type="EMBL" id="MFC5297915.1"/>
    </source>
</evidence>
<feature type="compositionally biased region" description="Low complexity" evidence="8">
    <location>
        <begin position="15"/>
        <end position="41"/>
    </location>
</feature>
<organism evidence="10 11">
    <name type="scientific">Brachybacterium tyrofermentans</name>
    <dbReference type="NCBI Taxonomy" id="47848"/>
    <lineage>
        <taxon>Bacteria</taxon>
        <taxon>Bacillati</taxon>
        <taxon>Actinomycetota</taxon>
        <taxon>Actinomycetes</taxon>
        <taxon>Micrococcales</taxon>
        <taxon>Dermabacteraceae</taxon>
        <taxon>Brachybacterium</taxon>
    </lineage>
</organism>
<reference evidence="11" key="1">
    <citation type="journal article" date="2019" name="Int. J. Syst. Evol. Microbiol.">
        <title>The Global Catalogue of Microorganisms (GCM) 10K type strain sequencing project: providing services to taxonomists for standard genome sequencing and annotation.</title>
        <authorList>
            <consortium name="The Broad Institute Genomics Platform"/>
            <consortium name="The Broad Institute Genome Sequencing Center for Infectious Disease"/>
            <person name="Wu L."/>
            <person name="Ma J."/>
        </authorList>
    </citation>
    <scope>NUCLEOTIDE SEQUENCE [LARGE SCALE GENOMIC DNA]</scope>
    <source>
        <strain evidence="11">CGMCC 1.16455</strain>
    </source>
</reference>
<feature type="transmembrane region" description="Helical" evidence="7">
    <location>
        <begin position="128"/>
        <end position="152"/>
    </location>
</feature>
<evidence type="ECO:0000256" key="6">
    <source>
        <dbReference type="ARBA" id="ARBA00023136"/>
    </source>
</evidence>
<keyword evidence="11" id="KW-1185">Reference proteome</keyword>
<comment type="subcellular location">
    <subcellularLocation>
        <location evidence="1 7">Cell membrane</location>
        <topology evidence="1 7">Multi-pass membrane protein</topology>
    </subcellularLocation>
</comment>
<evidence type="ECO:0000256" key="3">
    <source>
        <dbReference type="ARBA" id="ARBA00022475"/>
    </source>
</evidence>
<comment type="similarity">
    <text evidence="2 7">Belongs to the TVP38/TMEM64 family.</text>
</comment>